<dbReference type="PROSITE" id="PS51677">
    <property type="entry name" value="NODB"/>
    <property type="match status" value="1"/>
</dbReference>
<reference evidence="6 7" key="1">
    <citation type="submission" date="2022-12" db="EMBL/GenBank/DDBJ databases">
        <title>Draft genome sequence of Paenibacillus sp. dW9.</title>
        <authorList>
            <person name="Choi E.-W."/>
            <person name="Kim D.-U."/>
        </authorList>
    </citation>
    <scope>NUCLEOTIDE SEQUENCE [LARGE SCALE GENOMIC DNA]</scope>
    <source>
        <strain evidence="7">dW9</strain>
    </source>
</reference>
<evidence type="ECO:0000256" key="1">
    <source>
        <dbReference type="ARBA" id="ARBA00022723"/>
    </source>
</evidence>
<feature type="chain" id="PRO_5045800307" evidence="3">
    <location>
        <begin position="25"/>
        <end position="324"/>
    </location>
</feature>
<feature type="domain" description="LysM" evidence="5">
    <location>
        <begin position="25"/>
        <end position="68"/>
    </location>
</feature>
<accession>A0ABT4QC11</accession>
<dbReference type="SUPFAM" id="SSF88713">
    <property type="entry name" value="Glycoside hydrolase/deacetylase"/>
    <property type="match status" value="1"/>
</dbReference>
<evidence type="ECO:0000259" key="4">
    <source>
        <dbReference type="PROSITE" id="PS51677"/>
    </source>
</evidence>
<dbReference type="SUPFAM" id="SSF54106">
    <property type="entry name" value="LysM domain"/>
    <property type="match status" value="2"/>
</dbReference>
<dbReference type="InterPro" id="IPR050248">
    <property type="entry name" value="Polysacc_deacetylase_ArnD"/>
</dbReference>
<dbReference type="InterPro" id="IPR036779">
    <property type="entry name" value="LysM_dom_sf"/>
</dbReference>
<evidence type="ECO:0000256" key="2">
    <source>
        <dbReference type="ARBA" id="ARBA00022801"/>
    </source>
</evidence>
<evidence type="ECO:0000259" key="5">
    <source>
        <dbReference type="PROSITE" id="PS51782"/>
    </source>
</evidence>
<feature type="domain" description="LysM" evidence="5">
    <location>
        <begin position="72"/>
        <end position="117"/>
    </location>
</feature>
<dbReference type="InterPro" id="IPR011330">
    <property type="entry name" value="Glyco_hydro/deAcase_b/a-brl"/>
</dbReference>
<dbReference type="PANTHER" id="PTHR10587">
    <property type="entry name" value="GLYCOSYL TRANSFERASE-RELATED"/>
    <property type="match status" value="1"/>
</dbReference>
<feature type="domain" description="NodB homology" evidence="4">
    <location>
        <begin position="134"/>
        <end position="316"/>
    </location>
</feature>
<keyword evidence="7" id="KW-1185">Reference proteome</keyword>
<dbReference type="CDD" id="cd10917">
    <property type="entry name" value="CE4_NodB_like_6s_7s"/>
    <property type="match status" value="1"/>
</dbReference>
<evidence type="ECO:0000256" key="3">
    <source>
        <dbReference type="SAM" id="SignalP"/>
    </source>
</evidence>
<comment type="caution">
    <text evidence="6">The sequence shown here is derived from an EMBL/GenBank/DDBJ whole genome shotgun (WGS) entry which is preliminary data.</text>
</comment>
<name>A0ABT4QC11_9BACL</name>
<gene>
    <name evidence="6" type="ORF">O9H85_18215</name>
</gene>
<keyword evidence="1" id="KW-0479">Metal-binding</keyword>
<dbReference type="Gene3D" id="3.10.350.10">
    <property type="entry name" value="LysM domain"/>
    <property type="match status" value="2"/>
</dbReference>
<evidence type="ECO:0000313" key="7">
    <source>
        <dbReference type="Proteomes" id="UP001527882"/>
    </source>
</evidence>
<dbReference type="InterPro" id="IPR018392">
    <property type="entry name" value="LysM"/>
</dbReference>
<dbReference type="Gene3D" id="3.20.20.370">
    <property type="entry name" value="Glycoside hydrolase/deacetylase"/>
    <property type="match status" value="1"/>
</dbReference>
<dbReference type="RefSeq" id="WP_269882844.1">
    <property type="nucleotide sequence ID" value="NZ_JAQAGZ010000011.1"/>
</dbReference>
<protein>
    <submittedName>
        <fullName evidence="6">Polysaccharide deacetylase family protein</fullName>
    </submittedName>
</protein>
<dbReference type="Pfam" id="PF01522">
    <property type="entry name" value="Polysacc_deac_1"/>
    <property type="match status" value="1"/>
</dbReference>
<dbReference type="PANTHER" id="PTHR10587:SF133">
    <property type="entry name" value="CHITIN DEACETYLASE 1-RELATED"/>
    <property type="match status" value="1"/>
</dbReference>
<dbReference type="Proteomes" id="UP001527882">
    <property type="component" value="Unassembled WGS sequence"/>
</dbReference>
<dbReference type="SMART" id="SM00257">
    <property type="entry name" value="LysM"/>
    <property type="match status" value="2"/>
</dbReference>
<dbReference type="PROSITE" id="PS51782">
    <property type="entry name" value="LYSM"/>
    <property type="match status" value="2"/>
</dbReference>
<keyword evidence="2" id="KW-0378">Hydrolase</keyword>
<dbReference type="CDD" id="cd00118">
    <property type="entry name" value="LysM"/>
    <property type="match status" value="2"/>
</dbReference>
<evidence type="ECO:0000313" key="6">
    <source>
        <dbReference type="EMBL" id="MCZ8514326.1"/>
    </source>
</evidence>
<organism evidence="6 7">
    <name type="scientific">Paenibacillus gyeongsangnamensis</name>
    <dbReference type="NCBI Taxonomy" id="3388067"/>
    <lineage>
        <taxon>Bacteria</taxon>
        <taxon>Bacillati</taxon>
        <taxon>Bacillota</taxon>
        <taxon>Bacilli</taxon>
        <taxon>Bacillales</taxon>
        <taxon>Paenibacillaceae</taxon>
        <taxon>Paenibacillus</taxon>
    </lineage>
</organism>
<keyword evidence="3" id="KW-0732">Signal</keyword>
<dbReference type="EMBL" id="JAQAGZ010000011">
    <property type="protein sequence ID" value="MCZ8514326.1"/>
    <property type="molecule type" value="Genomic_DNA"/>
</dbReference>
<feature type="signal peptide" evidence="3">
    <location>
        <begin position="1"/>
        <end position="24"/>
    </location>
</feature>
<proteinExistence type="predicted"/>
<dbReference type="InterPro" id="IPR002509">
    <property type="entry name" value="NODB_dom"/>
</dbReference>
<dbReference type="Pfam" id="PF01476">
    <property type="entry name" value="LysM"/>
    <property type="match status" value="2"/>
</dbReference>
<sequence length="324" mass="36073">MTRNIVSFTMLLILILSFGNLAEAATYTVHAGDTLSKIADNNNITLEDIVNHNKLNSTLLSVGQTLDIPQASIYKVIYGDTFYKISVKLGVSLTQLSRANLQIKNKNRIYPGQFINVPEKNSVGMTYMGSSSKKVIALTFDDGPEDIYTPKILEILKSKGVKATFFVLGEQAKAFPLLLKQIKLEGHAIGNHTWNHPQLPTLTNLQMINTVQSTTAEIEKITGYKTNLFRPPYGAIKDNQIEILNKLGYRPISWTIDSYDWNGTPANEILSRINKRAVPGGIILMHNFKVPGRLDGTIEALPKLIDSLRAQGYEFVKVPQLLDK</sequence>